<dbReference type="PANTHER" id="PTHR47053">
    <property type="entry name" value="MUREIN DD-ENDOPEPTIDASE MEPH-RELATED"/>
    <property type="match status" value="1"/>
</dbReference>
<evidence type="ECO:0000256" key="3">
    <source>
        <dbReference type="ARBA" id="ARBA00022801"/>
    </source>
</evidence>
<evidence type="ECO:0000259" key="5">
    <source>
        <dbReference type="PROSITE" id="PS51935"/>
    </source>
</evidence>
<keyword evidence="4" id="KW-0788">Thiol protease</keyword>
<dbReference type="Proteomes" id="UP000612456">
    <property type="component" value="Unassembled WGS sequence"/>
</dbReference>
<dbReference type="InterPro" id="IPR000064">
    <property type="entry name" value="NLP_P60_dom"/>
</dbReference>
<dbReference type="SUPFAM" id="SSF54001">
    <property type="entry name" value="Cysteine proteinases"/>
    <property type="match status" value="1"/>
</dbReference>
<dbReference type="AlphaFoldDB" id="A0A916ZL50"/>
<sequence length="183" mass="19931">MNSKQTSWVGKIMLSAILMLLIVLNPLISKPDQVSAASSGGVEKAIKIGLSYLGTPYQFGSDRSNTRTFDCSDLVHYMFEKGAGISLPSTSATQGNYVKTHSAITGNWHNLKRGDLMFFRSYNGSSESDYTGAKSQQTITHVAIYLGEGRMLQTYSQASGGVRTDDIAGTSWEYRFLFGGSVK</sequence>
<dbReference type="RefSeq" id="WP_189000636.1">
    <property type="nucleotide sequence ID" value="NZ_BMHP01000016.1"/>
</dbReference>
<proteinExistence type="inferred from homology"/>
<reference evidence="6" key="1">
    <citation type="journal article" date="2014" name="Int. J. Syst. Evol. Microbiol.">
        <title>Complete genome sequence of Corynebacterium casei LMG S-19264T (=DSM 44701T), isolated from a smear-ripened cheese.</title>
        <authorList>
            <consortium name="US DOE Joint Genome Institute (JGI-PGF)"/>
            <person name="Walter F."/>
            <person name="Albersmeier A."/>
            <person name="Kalinowski J."/>
            <person name="Ruckert C."/>
        </authorList>
    </citation>
    <scope>NUCLEOTIDE SEQUENCE</scope>
    <source>
        <strain evidence="6">CGMCC 1.15178</strain>
    </source>
</reference>
<evidence type="ECO:0000313" key="7">
    <source>
        <dbReference type="Proteomes" id="UP000612456"/>
    </source>
</evidence>
<protein>
    <recommendedName>
        <fullName evidence="5">NlpC/P60 domain-containing protein</fullName>
    </recommendedName>
</protein>
<organism evidence="6 7">
    <name type="scientific">Paenibacillus nasutitermitis</name>
    <dbReference type="NCBI Taxonomy" id="1652958"/>
    <lineage>
        <taxon>Bacteria</taxon>
        <taxon>Bacillati</taxon>
        <taxon>Bacillota</taxon>
        <taxon>Bacilli</taxon>
        <taxon>Bacillales</taxon>
        <taxon>Paenibacillaceae</taxon>
        <taxon>Paenibacillus</taxon>
    </lineage>
</organism>
<dbReference type="GO" id="GO:0006508">
    <property type="term" value="P:proteolysis"/>
    <property type="evidence" value="ECO:0007669"/>
    <property type="project" value="UniProtKB-KW"/>
</dbReference>
<dbReference type="PROSITE" id="PS51935">
    <property type="entry name" value="NLPC_P60"/>
    <property type="match status" value="1"/>
</dbReference>
<dbReference type="GO" id="GO:0008234">
    <property type="term" value="F:cysteine-type peptidase activity"/>
    <property type="evidence" value="ECO:0007669"/>
    <property type="project" value="UniProtKB-KW"/>
</dbReference>
<feature type="domain" description="NlpC/P60" evidence="5">
    <location>
        <begin position="39"/>
        <end position="183"/>
    </location>
</feature>
<gene>
    <name evidence="6" type="ORF">GCM10010911_70530</name>
</gene>
<dbReference type="InterPro" id="IPR051202">
    <property type="entry name" value="Peptidase_C40"/>
</dbReference>
<dbReference type="PANTHER" id="PTHR47053:SF1">
    <property type="entry name" value="MUREIN DD-ENDOPEPTIDASE MEPH-RELATED"/>
    <property type="match status" value="1"/>
</dbReference>
<evidence type="ECO:0000256" key="1">
    <source>
        <dbReference type="ARBA" id="ARBA00007074"/>
    </source>
</evidence>
<reference evidence="6" key="2">
    <citation type="submission" date="2020-09" db="EMBL/GenBank/DDBJ databases">
        <authorList>
            <person name="Sun Q."/>
            <person name="Zhou Y."/>
        </authorList>
    </citation>
    <scope>NUCLEOTIDE SEQUENCE</scope>
    <source>
        <strain evidence="6">CGMCC 1.15178</strain>
    </source>
</reference>
<dbReference type="Gene3D" id="3.90.1720.10">
    <property type="entry name" value="endopeptidase domain like (from Nostoc punctiforme)"/>
    <property type="match status" value="1"/>
</dbReference>
<comment type="similarity">
    <text evidence="1">Belongs to the peptidase C40 family.</text>
</comment>
<accession>A0A916ZL50</accession>
<name>A0A916ZL50_9BACL</name>
<evidence type="ECO:0000256" key="4">
    <source>
        <dbReference type="ARBA" id="ARBA00022807"/>
    </source>
</evidence>
<keyword evidence="2" id="KW-0645">Protease</keyword>
<comment type="caution">
    <text evidence="6">The sequence shown here is derived from an EMBL/GenBank/DDBJ whole genome shotgun (WGS) entry which is preliminary data.</text>
</comment>
<dbReference type="EMBL" id="BMHP01000016">
    <property type="protein sequence ID" value="GGE01520.1"/>
    <property type="molecule type" value="Genomic_DNA"/>
</dbReference>
<dbReference type="InterPro" id="IPR038765">
    <property type="entry name" value="Papain-like_cys_pep_sf"/>
</dbReference>
<evidence type="ECO:0000313" key="6">
    <source>
        <dbReference type="EMBL" id="GGE01520.1"/>
    </source>
</evidence>
<keyword evidence="3" id="KW-0378">Hydrolase</keyword>
<dbReference type="Pfam" id="PF00877">
    <property type="entry name" value="NLPC_P60"/>
    <property type="match status" value="1"/>
</dbReference>
<evidence type="ECO:0000256" key="2">
    <source>
        <dbReference type="ARBA" id="ARBA00022670"/>
    </source>
</evidence>
<keyword evidence="7" id="KW-1185">Reference proteome</keyword>